<dbReference type="PANTHER" id="PTHR43806:SF65">
    <property type="entry name" value="SERINE PROTEASE APRX"/>
    <property type="match status" value="1"/>
</dbReference>
<name>A0A1C6TYU5_9ACTN</name>
<dbReference type="InterPro" id="IPR013783">
    <property type="entry name" value="Ig-like_fold"/>
</dbReference>
<dbReference type="InterPro" id="IPR036852">
    <property type="entry name" value="Peptidase_S8/S53_dom_sf"/>
</dbReference>
<dbReference type="PROSITE" id="PS00138">
    <property type="entry name" value="SUBTILASE_SER"/>
    <property type="match status" value="1"/>
</dbReference>
<dbReference type="GO" id="GO:0006508">
    <property type="term" value="P:proteolysis"/>
    <property type="evidence" value="ECO:0007669"/>
    <property type="project" value="UniProtKB-KW"/>
</dbReference>
<protein>
    <submittedName>
        <fullName evidence="9">Subtilase family protein</fullName>
    </submittedName>
</protein>
<dbReference type="PANTHER" id="PTHR43806">
    <property type="entry name" value="PEPTIDASE S8"/>
    <property type="match status" value="1"/>
</dbReference>
<feature type="active site" description="Charge relay system" evidence="5 6">
    <location>
        <position position="131"/>
    </location>
</feature>
<dbReference type="Gene3D" id="2.60.40.10">
    <property type="entry name" value="Immunoglobulins"/>
    <property type="match status" value="1"/>
</dbReference>
<evidence type="ECO:0000259" key="8">
    <source>
        <dbReference type="Pfam" id="PF00082"/>
    </source>
</evidence>
<dbReference type="InterPro" id="IPR023827">
    <property type="entry name" value="Peptidase_S8_Asp-AS"/>
</dbReference>
<keyword evidence="10" id="KW-1185">Reference proteome</keyword>
<dbReference type="PROSITE" id="PS00137">
    <property type="entry name" value="SUBTILASE_HIS"/>
    <property type="match status" value="1"/>
</dbReference>
<dbReference type="Pfam" id="PF00082">
    <property type="entry name" value="Peptidase_S8"/>
    <property type="match status" value="1"/>
</dbReference>
<dbReference type="Proteomes" id="UP000199696">
    <property type="component" value="Unassembled WGS sequence"/>
</dbReference>
<dbReference type="SUPFAM" id="SSF52743">
    <property type="entry name" value="Subtilisin-like"/>
    <property type="match status" value="1"/>
</dbReference>
<evidence type="ECO:0000256" key="3">
    <source>
        <dbReference type="ARBA" id="ARBA00022801"/>
    </source>
</evidence>
<evidence type="ECO:0000256" key="4">
    <source>
        <dbReference type="ARBA" id="ARBA00022825"/>
    </source>
</evidence>
<dbReference type="GO" id="GO:0005975">
    <property type="term" value="P:carbohydrate metabolic process"/>
    <property type="evidence" value="ECO:0007669"/>
    <property type="project" value="UniProtKB-ARBA"/>
</dbReference>
<dbReference type="Gene3D" id="3.40.50.200">
    <property type="entry name" value="Peptidase S8/S53 domain"/>
    <property type="match status" value="2"/>
</dbReference>
<dbReference type="EMBL" id="FMHY01000002">
    <property type="protein sequence ID" value="SCL46954.1"/>
    <property type="molecule type" value="Genomic_DNA"/>
</dbReference>
<dbReference type="STRING" id="227316.GA0070604_1388"/>
<feature type="active site" description="Charge relay system" evidence="5 6">
    <location>
        <position position="170"/>
    </location>
</feature>
<reference evidence="10" key="1">
    <citation type="submission" date="2016-06" db="EMBL/GenBank/DDBJ databases">
        <authorList>
            <person name="Varghese N."/>
            <person name="Submissions Spin"/>
        </authorList>
    </citation>
    <scope>NUCLEOTIDE SEQUENCE [LARGE SCALE GENOMIC DNA]</scope>
    <source>
        <strain evidence="10">DSM 44814</strain>
    </source>
</reference>
<dbReference type="SUPFAM" id="SSF110296">
    <property type="entry name" value="Oligoxyloglucan reducing end-specific cellobiohydrolase"/>
    <property type="match status" value="2"/>
</dbReference>
<dbReference type="GO" id="GO:0004252">
    <property type="term" value="F:serine-type endopeptidase activity"/>
    <property type="evidence" value="ECO:0007669"/>
    <property type="project" value="UniProtKB-UniRule"/>
</dbReference>
<organism evidence="9 10">
    <name type="scientific">Micromonospora eburnea</name>
    <dbReference type="NCBI Taxonomy" id="227316"/>
    <lineage>
        <taxon>Bacteria</taxon>
        <taxon>Bacillati</taxon>
        <taxon>Actinomycetota</taxon>
        <taxon>Actinomycetes</taxon>
        <taxon>Micromonosporales</taxon>
        <taxon>Micromonosporaceae</taxon>
        <taxon>Micromonospora</taxon>
    </lineage>
</organism>
<keyword evidence="4 6" id="KW-0720">Serine protease</keyword>
<keyword evidence="3 6" id="KW-0378">Hydrolase</keyword>
<dbReference type="PROSITE" id="PS51892">
    <property type="entry name" value="SUBTILASE"/>
    <property type="match status" value="1"/>
</dbReference>
<dbReference type="InterPro" id="IPR022398">
    <property type="entry name" value="Peptidase_S8_His-AS"/>
</dbReference>
<dbReference type="InterPro" id="IPR000209">
    <property type="entry name" value="Peptidase_S8/S53_dom"/>
</dbReference>
<evidence type="ECO:0000256" key="2">
    <source>
        <dbReference type="ARBA" id="ARBA00022670"/>
    </source>
</evidence>
<proteinExistence type="inferred from homology"/>
<sequence length="1361" mass="142393">MIVEFSAAPTIAAAPRHGSLDAQAGDRLRQAREAVSGAERGVTEAARRVHIKLDHRRSYHVLLPGMAVRVPANQVDALRRLPGVKAVHDVTRFHVRTVDSVPLIGAPEVWRRTDPAGRPARGHGVTVAVIDTGVDYRHPALGGGFGPGHRVVGGYDFANDDTDPMDDNGHGTHVAGIIAGTGAGGDMAVTGVAPDATLTAYKVLNEYGWGDTEDIIAALEAAVDPANPYRADVVNMSLGATGDGTDPVGLAATRAVRAGVVVVAAAGNDGPGERTVDTPAAADGVLAVGASTSGLRLPTLDLASPRKERVQTYRSEVSANPPVRPVKADLIDIGEGAPADYARAGDVRGKALLMARPPYHSPFDDLDRYVEAERRGALAVIGYGGVPGPSAAAGELAVEASTTLGTGNDARLDRLVVLDVGDEGQYQQLRTLLDAGRVRVTVSGEDATDRIASFSSRGPDPRWRLKPEIVAPGVEILSSVPTALWEPGVYRFSGTSMAAPHVAGAAALLRQLWPDASAERITAALIGSATAVPDAGPGVAGAGRLNIPAALSATVTADPPALSFGLADMSPGGVQAADTVTLRNDGDRPARLRLGIVPGPGSPGQVRVEPAQVTVPAGGSASVTVRVTADAPEQGSGDVTGWLTVDAPNKSSDLRVPYLLPIRTPQMYVSPDPSDGHSELFLYTLEPAAAPPTVVLRSPNGHETTVTVRNDHDLWWRAPVSAEAPGVHTLTATVQTVAGPRLIGRTSFEVADPSGSGRWELIGPHSTGGQLATTPADPNRLAVAVSSDEAGVWLTTDRARTWRYARITPVAGGDPTVLIDPKRPDRMWAAVNSAFDPSYQGKVLRTDDAGRTWRTLPFPDTRIDAFAQDPSGAVLAALTGATAWTSRDGGQTWASTAAPWTGGVSGVAFAGDDLYVAAENGVWRWVVGSSGAPTLVRPASDYFTAPRDVAVAGDTVAVAQRDNTIWGTTDGGQTWQHLLTIDDWFSALSGVGDTLLVDAFSQTQLSRDRGRTWTEVKEPVDGITFDLAQWPGDEKTLLFGMEGGVYATGDARNYERVGVPGQSADRMVLAGDKLLVGTPADVYRTTLPGDPGRLEWGASGGESRIGQSVRGLAVSPTDPRTVWKLYLNGYLGTRLTRSDDAGGTWSEVLLNDLTPLGLLVHPADARQIVIPYYDIASSGLFVSRDGGTTWKKIDHGARYTAIAGDPRDPKRLWLGDRAGLWRSDDGGATRVKVLDGPVTALHVDGKTVVAGGDRIRVSTDRGRNFVDARTLGTGAHGLPVRVSQVTEADGVLYAGTTGYSAAGLLQGGRGVLRSADGGRTWVNIGAGLPDPSVQSVVASPDGRWLFAGTRSGGVYRLPIGR</sequence>
<feature type="domain" description="Peptidase S8/S53" evidence="8">
    <location>
        <begin position="122"/>
        <end position="535"/>
    </location>
</feature>
<evidence type="ECO:0000256" key="5">
    <source>
        <dbReference type="PIRSR" id="PIRSR615500-1"/>
    </source>
</evidence>
<evidence type="ECO:0000313" key="10">
    <source>
        <dbReference type="Proteomes" id="UP000199696"/>
    </source>
</evidence>
<feature type="active site" description="Charge relay system" evidence="5 6">
    <location>
        <position position="496"/>
    </location>
</feature>
<dbReference type="InterPro" id="IPR050131">
    <property type="entry name" value="Peptidase_S8_subtilisin-like"/>
</dbReference>
<dbReference type="InterPro" id="IPR023828">
    <property type="entry name" value="Peptidase_S8_Ser-AS"/>
</dbReference>
<keyword evidence="2 6" id="KW-0645">Protease</keyword>
<dbReference type="InterPro" id="IPR015943">
    <property type="entry name" value="WD40/YVTN_repeat-like_dom_sf"/>
</dbReference>
<dbReference type="InterPro" id="IPR015500">
    <property type="entry name" value="Peptidase_S8_subtilisin-rel"/>
</dbReference>
<evidence type="ECO:0000256" key="6">
    <source>
        <dbReference type="PROSITE-ProRule" id="PRU01240"/>
    </source>
</evidence>
<accession>A0A1C6TYU5</accession>
<dbReference type="Gene3D" id="2.130.10.10">
    <property type="entry name" value="YVTN repeat-like/Quinoprotein amine dehydrogenase"/>
    <property type="match status" value="3"/>
</dbReference>
<evidence type="ECO:0000313" key="9">
    <source>
        <dbReference type="EMBL" id="SCL46954.1"/>
    </source>
</evidence>
<comment type="similarity">
    <text evidence="1 6 7">Belongs to the peptidase S8 family.</text>
</comment>
<dbReference type="PROSITE" id="PS00136">
    <property type="entry name" value="SUBTILASE_ASP"/>
    <property type="match status" value="1"/>
</dbReference>
<evidence type="ECO:0000256" key="7">
    <source>
        <dbReference type="RuleBase" id="RU003355"/>
    </source>
</evidence>
<dbReference type="PRINTS" id="PR00723">
    <property type="entry name" value="SUBTILISIN"/>
</dbReference>
<evidence type="ECO:0000256" key="1">
    <source>
        <dbReference type="ARBA" id="ARBA00011073"/>
    </source>
</evidence>
<gene>
    <name evidence="9" type="ORF">GA0070604_1388</name>
</gene>
<dbReference type="CDD" id="cd15482">
    <property type="entry name" value="Sialidase_non-viral"/>
    <property type="match status" value="2"/>
</dbReference>